<dbReference type="InterPro" id="IPR027359">
    <property type="entry name" value="Volt_channel_dom_sf"/>
</dbReference>
<feature type="binding site" evidence="11">
    <location>
        <begin position="144"/>
        <end position="151"/>
    </location>
    <ligand>
        <name>ATP</name>
        <dbReference type="ChEBI" id="CHEBI:30616"/>
    </ligand>
</feature>
<accession>A0ABR2PDS2</accession>
<proteinExistence type="inferred from homology"/>
<organism evidence="16 17">
    <name type="scientific">Hibiscus sabdariffa</name>
    <name type="common">roselle</name>
    <dbReference type="NCBI Taxonomy" id="183260"/>
    <lineage>
        <taxon>Eukaryota</taxon>
        <taxon>Viridiplantae</taxon>
        <taxon>Streptophyta</taxon>
        <taxon>Embryophyta</taxon>
        <taxon>Tracheophyta</taxon>
        <taxon>Spermatophyta</taxon>
        <taxon>Magnoliopsida</taxon>
        <taxon>eudicotyledons</taxon>
        <taxon>Gunneridae</taxon>
        <taxon>Pentapetalae</taxon>
        <taxon>rosids</taxon>
        <taxon>malvids</taxon>
        <taxon>Malvales</taxon>
        <taxon>Malvaceae</taxon>
        <taxon>Malvoideae</taxon>
        <taxon>Hibiscus</taxon>
    </lineage>
</organism>
<evidence type="ECO:0000256" key="4">
    <source>
        <dbReference type="ARBA" id="ARBA00022741"/>
    </source>
</evidence>
<evidence type="ECO:0000256" key="5">
    <source>
        <dbReference type="ARBA" id="ARBA00022840"/>
    </source>
</evidence>
<dbReference type="InterPro" id="IPR036961">
    <property type="entry name" value="Kinesin_motor_dom_sf"/>
</dbReference>
<evidence type="ECO:0000259" key="15">
    <source>
        <dbReference type="PROSITE" id="PS50067"/>
    </source>
</evidence>
<dbReference type="Gene3D" id="3.40.850.10">
    <property type="entry name" value="Kinesin motor domain"/>
    <property type="match status" value="1"/>
</dbReference>
<evidence type="ECO:0000256" key="9">
    <source>
        <dbReference type="ARBA" id="ARBA00023175"/>
    </source>
</evidence>
<evidence type="ECO:0000256" key="8">
    <source>
        <dbReference type="ARBA" id="ARBA00023136"/>
    </source>
</evidence>
<evidence type="ECO:0000256" key="7">
    <source>
        <dbReference type="ARBA" id="ARBA00023054"/>
    </source>
</evidence>
<keyword evidence="17" id="KW-1185">Reference proteome</keyword>
<dbReference type="Proteomes" id="UP001396334">
    <property type="component" value="Unassembled WGS sequence"/>
</dbReference>
<sequence length="1427" mass="159773">MDNLSSPNPTPPKSKRKLPKSSKENAPPPDPNSQISPAAAAKIKCPLPPRPPSANPLKRKLLMETLHENPVSAASDSGVKVIVRMRPPIKEEEEAEIVEKINGDSLSINGQTFTFDSHDIFRLVGAPLVENCLAGFNSSVFAYGQTGSGKTYTIWGPANALFEENLSSDQQGLTPRVFQRLFDRINEEQIKHADKQLKYQCRCSFLEIYNEQITDLLDPNQRNLQIREDVKSGVYVENLTEGYVNSMKGVTKLLLKGLSSRRTGATSINAESSRSHSVFTCVVESRCKSVADGVSSFKTSRINLVDLAGSERQKLTGAAGERLKEAGNINRSLSQLGNLINILAEVSQTGKQRHIPYRDSKLTFLLQESLGGNAKLAMVCAISPAQSCKSETFSTLRFAQRAKAIKNKAIVNEVMQDDVNFLREVIRQLKDELHRMKANGNNQTDLNAGYSSGWNARRSLNLLKFSLNHPSALPHVDEDGDEEMEIDEEAVENLCAQVGLQYADIYNQSNEVTTLEMNESDSGTATSKIRCVGDPGINASECGKAQDVEDQHIEEGISDEPKTSESMTVDCAEPATNTPNIITAHDSIKENPGHLTIETTDGDSSGTLKSPTSSVSPKANQSRKSLRTSSVLTASQKYPKDDGSFTPTEHLAASIHRGLEVIGRSLALRRSSYRFSLKPADSKPTLAAFKVDVGIQTFPEDYEIQGEENLCINCKQRKNLEGEDIDESSNLQLVLFNESEASERTKKQVPKAVEKVLAGSIRREMALEEFCAKQASEIMQLNRLVQQYKHERECNTIIGQTREDKIFRLESLMDGVLPTEEFLEEELASLIHEHKLLKEKYEHHPEVLRTKIELKRVQSELEQVRNFHDLGEREVLLEEIQDLRNQLQYYIDSSSTLARRQNSVLQLTHSCDPNVPPPLSAIPEMSEESAEEKFEQERIRWTEAESKWISLADELRTELDAATLLAEKRKQELDMEKKCAEELKEAMQMAMEGHARMLEQYADLEERHMQLLARHRQIQEGIDDVKKAATRAGIRGAESKFINALAAEISALKEQREKERRYFRDENKGLQDQLRDTAEAVQAAGELLVRLKEAEEAVAAAKKRAMEAEQETEKAHKKMEKLKRKHEHEIGTLNEQLAESRLPKETIPPSYDKFDIPKYDAGEIHDGSDQRWREEFEPFYNGDDGGMDGPPQNQTIAIASVEISIQTLVKNWYKRQQWHHIFNPRLSSPSKAPWRDHLAKFLESIQIRILAISLLLSDLILTVLELSSTLVSCSKNVEKSAWFHWVGISILALLSAKTVGLAVALGPGGFLRRPGYVVDGVVLVGALVLEAVVEGKGGGLLVMVSLWRVVRVVESAMELSDEAIEAQIEAIVCQFEALRDENSRLLDTIARKDQIIEMLEKEIDPYKHALDPNRTAYLPIDKNIILN</sequence>
<keyword evidence="6 14" id="KW-1133">Transmembrane helix</keyword>
<feature type="transmembrane region" description="Helical" evidence="14">
    <location>
        <begin position="1316"/>
        <end position="1333"/>
    </location>
</feature>
<feature type="domain" description="Kinesin motor" evidence="15">
    <location>
        <begin position="78"/>
        <end position="405"/>
    </location>
</feature>
<keyword evidence="8 14" id="KW-0472">Membrane</keyword>
<gene>
    <name evidence="16" type="ORF">V6N11_010156</name>
</gene>
<dbReference type="InterPro" id="IPR001752">
    <property type="entry name" value="Kinesin_motor_dom"/>
</dbReference>
<evidence type="ECO:0000313" key="17">
    <source>
        <dbReference type="Proteomes" id="UP001396334"/>
    </source>
</evidence>
<feature type="region of interest" description="Disordered" evidence="13">
    <location>
        <begin position="1"/>
        <end position="56"/>
    </location>
</feature>
<dbReference type="InterPro" id="IPR019821">
    <property type="entry name" value="Kinesin_motor_CS"/>
</dbReference>
<dbReference type="PRINTS" id="PR00380">
    <property type="entry name" value="KINESINHEAVY"/>
</dbReference>
<evidence type="ECO:0000256" key="12">
    <source>
        <dbReference type="SAM" id="Coils"/>
    </source>
</evidence>
<comment type="caution">
    <text evidence="16">The sequence shown here is derived from an EMBL/GenBank/DDBJ whole genome shotgun (WGS) entry which is preliminary data.</text>
</comment>
<comment type="subcellular location">
    <subcellularLocation>
        <location evidence="1">Membrane</location>
        <topology evidence="1">Multi-pass membrane protein</topology>
    </subcellularLocation>
</comment>
<dbReference type="SMART" id="SM00129">
    <property type="entry name" value="KISc"/>
    <property type="match status" value="1"/>
</dbReference>
<dbReference type="InterPro" id="IPR044986">
    <property type="entry name" value="KIF15/KIN-12"/>
</dbReference>
<evidence type="ECO:0000256" key="11">
    <source>
        <dbReference type="PROSITE-ProRule" id="PRU00283"/>
    </source>
</evidence>
<keyword evidence="5 11" id="KW-0067">ATP-binding</keyword>
<dbReference type="Pfam" id="PF00225">
    <property type="entry name" value="Kinesin"/>
    <property type="match status" value="1"/>
</dbReference>
<dbReference type="SUPFAM" id="SSF52540">
    <property type="entry name" value="P-loop containing nucleoside triphosphate hydrolases"/>
    <property type="match status" value="1"/>
</dbReference>
<evidence type="ECO:0000313" key="16">
    <source>
        <dbReference type="EMBL" id="KAK8986601.1"/>
    </source>
</evidence>
<evidence type="ECO:0000256" key="1">
    <source>
        <dbReference type="ARBA" id="ARBA00004141"/>
    </source>
</evidence>
<evidence type="ECO:0000256" key="10">
    <source>
        <dbReference type="ARBA" id="ARBA00034488"/>
    </source>
</evidence>
<dbReference type="PANTHER" id="PTHR37739:SF16">
    <property type="entry name" value="KINESIN-LIKE PROTEIN"/>
    <property type="match status" value="1"/>
</dbReference>
<evidence type="ECO:0000256" key="2">
    <source>
        <dbReference type="ARBA" id="ARBA00022692"/>
    </source>
</evidence>
<keyword evidence="9 11" id="KW-0505">Motor protein</keyword>
<feature type="transmembrane region" description="Helical" evidence="14">
    <location>
        <begin position="1249"/>
        <end position="1270"/>
    </location>
</feature>
<dbReference type="PANTHER" id="PTHR37739">
    <property type="entry name" value="KINESIN-LIKE PROTEIN KIN-12D"/>
    <property type="match status" value="1"/>
</dbReference>
<protein>
    <recommendedName>
        <fullName evidence="15">Kinesin motor domain-containing protein</fullName>
    </recommendedName>
</protein>
<feature type="coiled-coil region" evidence="12">
    <location>
        <begin position="412"/>
        <end position="439"/>
    </location>
</feature>
<dbReference type="EMBL" id="JBBPBN010000063">
    <property type="protein sequence ID" value="KAK8986601.1"/>
    <property type="molecule type" value="Genomic_DNA"/>
</dbReference>
<keyword evidence="3" id="KW-0493">Microtubule</keyword>
<dbReference type="PROSITE" id="PS00411">
    <property type="entry name" value="KINESIN_MOTOR_1"/>
    <property type="match status" value="1"/>
</dbReference>
<dbReference type="PROSITE" id="PS50067">
    <property type="entry name" value="KINESIN_MOTOR_2"/>
    <property type="match status" value="1"/>
</dbReference>
<name>A0ABR2PDS2_9ROSI</name>
<evidence type="ECO:0000256" key="13">
    <source>
        <dbReference type="SAM" id="MobiDB-lite"/>
    </source>
</evidence>
<keyword evidence="4 11" id="KW-0547">Nucleotide-binding</keyword>
<evidence type="ECO:0000256" key="3">
    <source>
        <dbReference type="ARBA" id="ARBA00022701"/>
    </source>
</evidence>
<evidence type="ECO:0000256" key="6">
    <source>
        <dbReference type="ARBA" id="ARBA00022989"/>
    </source>
</evidence>
<feature type="region of interest" description="Disordered" evidence="13">
    <location>
        <begin position="586"/>
        <end position="645"/>
    </location>
</feature>
<feature type="coiled-coil region" evidence="12">
    <location>
        <begin position="952"/>
        <end position="1014"/>
    </location>
</feature>
<keyword evidence="2 14" id="KW-0812">Transmembrane</keyword>
<dbReference type="InterPro" id="IPR027417">
    <property type="entry name" value="P-loop_NTPase"/>
</dbReference>
<keyword evidence="7 12" id="KW-0175">Coiled coil</keyword>
<feature type="coiled-coil region" evidence="12">
    <location>
        <begin position="1042"/>
        <end position="1136"/>
    </location>
</feature>
<feature type="transmembrane region" description="Helical" evidence="14">
    <location>
        <begin position="1282"/>
        <end position="1304"/>
    </location>
</feature>
<comment type="similarity">
    <text evidence="10">Belongs to the TRAFAC class myosin-kinesin ATPase superfamily. Kinesin family. KIN-12 subfamily.</text>
</comment>
<evidence type="ECO:0000256" key="14">
    <source>
        <dbReference type="SAM" id="Phobius"/>
    </source>
</evidence>
<dbReference type="Gene3D" id="1.20.120.350">
    <property type="entry name" value="Voltage-gated potassium channels. Chain C"/>
    <property type="match status" value="1"/>
</dbReference>
<reference evidence="16 17" key="1">
    <citation type="journal article" date="2024" name="G3 (Bethesda)">
        <title>Genome assembly of Hibiscus sabdariffa L. provides insights into metabolisms of medicinal natural products.</title>
        <authorList>
            <person name="Kim T."/>
        </authorList>
    </citation>
    <scope>NUCLEOTIDE SEQUENCE [LARGE SCALE GENOMIC DNA]</scope>
    <source>
        <strain evidence="16">TK-2024</strain>
        <tissue evidence="16">Old leaves</tissue>
    </source>
</reference>
<feature type="compositionally biased region" description="Polar residues" evidence="13">
    <location>
        <begin position="597"/>
        <end position="636"/>
    </location>
</feature>